<dbReference type="CDD" id="cd00093">
    <property type="entry name" value="HTH_XRE"/>
    <property type="match status" value="1"/>
</dbReference>
<dbReference type="AlphaFoldDB" id="C2BG57"/>
<dbReference type="PROSITE" id="PS50943">
    <property type="entry name" value="HTH_CROC1"/>
    <property type="match status" value="1"/>
</dbReference>
<reference evidence="4 5" key="1">
    <citation type="submission" date="2008-10" db="EMBL/GenBank/DDBJ databases">
        <authorList>
            <person name="Qin X."/>
            <person name="Bachman B."/>
            <person name="Battles P."/>
            <person name="Bell A."/>
            <person name="Bess C."/>
            <person name="Bickham C."/>
            <person name="Chaboub L."/>
            <person name="Chen D."/>
            <person name="Coyle M."/>
            <person name="Deiros D.R."/>
            <person name="Dinh H."/>
            <person name="Forbes L."/>
            <person name="Fowler G."/>
            <person name="Francisco L."/>
            <person name="Fu Q."/>
            <person name="Gubbala S."/>
            <person name="Hale W."/>
            <person name="Han Y."/>
            <person name="Hemphill L."/>
            <person name="Highlander S.K."/>
            <person name="Hirani K."/>
            <person name="Hogues M."/>
            <person name="Jackson L."/>
            <person name="Jakkamsetti A."/>
            <person name="Javaid M."/>
            <person name="Jiang H."/>
            <person name="Korchina V."/>
            <person name="Kovar C."/>
            <person name="Lara F."/>
            <person name="Lee S."/>
            <person name="Mata R."/>
            <person name="Mathew T."/>
            <person name="Moen C."/>
            <person name="Morales K."/>
            <person name="Munidasa M."/>
            <person name="Nazareth L."/>
            <person name="Ngo R."/>
            <person name="Nguyen L."/>
            <person name="Okwuonu G."/>
            <person name="Ongeri F."/>
            <person name="Patil S."/>
            <person name="Petrosino J."/>
            <person name="Pham C."/>
            <person name="Pham P."/>
            <person name="Pu L.-L."/>
            <person name="Puazo M."/>
            <person name="Raj R."/>
            <person name="Reid J."/>
            <person name="Rouhana J."/>
            <person name="Saada N."/>
            <person name="Shang Y."/>
            <person name="Simmons D."/>
            <person name="Thornton R."/>
            <person name="Warren J."/>
            <person name="Weissenberger G."/>
            <person name="Zhang J."/>
            <person name="Zhang L."/>
            <person name="Zhou C."/>
            <person name="Zhu D."/>
            <person name="Muzny D."/>
            <person name="Worley K."/>
            <person name="Gibbs R."/>
        </authorList>
    </citation>
    <scope>NUCLEOTIDE SEQUENCE [LARGE SCALE GENOMIC DNA]</scope>
    <source>
        <strain evidence="4 5">ATCC 51172</strain>
    </source>
</reference>
<dbReference type="STRING" id="525254.HMPREF0072_1327"/>
<sequence>MNENIKKLRQELGLTMEEFGKNLGVTRSAISNIENGYRNLTEQMILAICNVYNVNEQWLRNGTGDMFVEDTDSLIEKIISDYPLDKLSQTILKTYIELDPKKREIFNYVMKQIADSIMASSKEQAINGINDVILNSSAPDNIKKDLYGKAAMVFNDSFSYIGNENIEEVEQEELSEKEQYLKMAEEQYDKEKEQELKASSAKESDVG</sequence>
<dbReference type="EMBL" id="ABYO01000214">
    <property type="protein sequence ID" value="EEI86172.1"/>
    <property type="molecule type" value="Genomic_DNA"/>
</dbReference>
<accession>C2BG57</accession>
<dbReference type="Proteomes" id="UP000005984">
    <property type="component" value="Unassembled WGS sequence"/>
</dbReference>
<dbReference type="InterPro" id="IPR001387">
    <property type="entry name" value="Cro/C1-type_HTH"/>
</dbReference>
<proteinExistence type="predicted"/>
<evidence type="ECO:0000256" key="1">
    <source>
        <dbReference type="ARBA" id="ARBA00023125"/>
    </source>
</evidence>
<dbReference type="PANTHER" id="PTHR46558">
    <property type="entry name" value="TRACRIPTIONAL REGULATORY PROTEIN-RELATED-RELATED"/>
    <property type="match status" value="1"/>
</dbReference>
<comment type="caution">
    <text evidence="4">The sequence shown here is derived from an EMBL/GenBank/DDBJ whole genome shotgun (WGS) entry which is preliminary data.</text>
</comment>
<dbReference type="SMART" id="SM00530">
    <property type="entry name" value="HTH_XRE"/>
    <property type="match status" value="1"/>
</dbReference>
<evidence type="ECO:0000259" key="3">
    <source>
        <dbReference type="PROSITE" id="PS50943"/>
    </source>
</evidence>
<dbReference type="Pfam" id="PF01381">
    <property type="entry name" value="HTH_3"/>
    <property type="match status" value="1"/>
</dbReference>
<feature type="region of interest" description="Disordered" evidence="2">
    <location>
        <begin position="171"/>
        <end position="207"/>
    </location>
</feature>
<name>C2BG57_9FIRM</name>
<dbReference type="eggNOG" id="COG1396">
    <property type="taxonomic scope" value="Bacteria"/>
</dbReference>
<dbReference type="Gene3D" id="1.10.260.40">
    <property type="entry name" value="lambda repressor-like DNA-binding domains"/>
    <property type="match status" value="1"/>
</dbReference>
<gene>
    <name evidence="4" type="ORF">HMPREF0072_1327</name>
</gene>
<feature type="domain" description="HTH cro/C1-type" evidence="3">
    <location>
        <begin position="5"/>
        <end position="59"/>
    </location>
</feature>
<organism evidence="4 5">
    <name type="scientific">Anaerococcus lactolyticus ATCC 51172</name>
    <dbReference type="NCBI Taxonomy" id="525254"/>
    <lineage>
        <taxon>Bacteria</taxon>
        <taxon>Bacillati</taxon>
        <taxon>Bacillota</taxon>
        <taxon>Tissierellia</taxon>
        <taxon>Tissierellales</taxon>
        <taxon>Peptoniphilaceae</taxon>
        <taxon>Anaerococcus</taxon>
    </lineage>
</organism>
<keyword evidence="1 4" id="KW-0238">DNA-binding</keyword>
<evidence type="ECO:0000313" key="5">
    <source>
        <dbReference type="Proteomes" id="UP000005984"/>
    </source>
</evidence>
<protein>
    <submittedName>
        <fullName evidence="4">DNA-binding helix-turn-helix protein</fullName>
    </submittedName>
</protein>
<dbReference type="PANTHER" id="PTHR46558:SF4">
    <property type="entry name" value="DNA-BIDING PHAGE PROTEIN"/>
    <property type="match status" value="1"/>
</dbReference>
<keyword evidence="5" id="KW-1185">Reference proteome</keyword>
<dbReference type="GO" id="GO:0003677">
    <property type="term" value="F:DNA binding"/>
    <property type="evidence" value="ECO:0007669"/>
    <property type="project" value="UniProtKB-KW"/>
</dbReference>
<evidence type="ECO:0000313" key="4">
    <source>
        <dbReference type="EMBL" id="EEI86172.1"/>
    </source>
</evidence>
<dbReference type="InterPro" id="IPR010982">
    <property type="entry name" value="Lambda_DNA-bd_dom_sf"/>
</dbReference>
<dbReference type="SUPFAM" id="SSF47413">
    <property type="entry name" value="lambda repressor-like DNA-binding domains"/>
    <property type="match status" value="1"/>
</dbReference>
<dbReference type="HOGENOM" id="CLU_066192_5_0_9"/>
<evidence type="ECO:0000256" key="2">
    <source>
        <dbReference type="SAM" id="MobiDB-lite"/>
    </source>
</evidence>
<feature type="compositionally biased region" description="Basic and acidic residues" evidence="2">
    <location>
        <begin position="174"/>
        <end position="207"/>
    </location>
</feature>
<dbReference type="RefSeq" id="WP_004829153.1">
    <property type="nucleotide sequence ID" value="NZ_GG666049.1"/>
</dbReference>